<dbReference type="PROSITE" id="PS50975">
    <property type="entry name" value="ATP_GRASP"/>
    <property type="match status" value="1"/>
</dbReference>
<keyword evidence="1" id="KW-0547">Nucleotide-binding</keyword>
<dbReference type="InterPro" id="IPR011761">
    <property type="entry name" value="ATP-grasp"/>
</dbReference>
<protein>
    <submittedName>
        <fullName evidence="3">ATP-grasp enzyme-like</fullName>
    </submittedName>
</protein>
<dbReference type="GO" id="GO:0046872">
    <property type="term" value="F:metal ion binding"/>
    <property type="evidence" value="ECO:0007669"/>
    <property type="project" value="InterPro"/>
</dbReference>
<accession>A0A486XTG7</accession>
<sequence>MTMSNSSAALVIGLCSHGLAVTRALAKEGVTVFAVEQNDSLPGTSTNSVTQIFPVQSFTAEDLVPALLQIRQQLSKWDKVVLMPTNDNHVKIVGEALDKLLQDYLLSWSACATHILNLQKKDFLEPAARQQQVNYPKSIVFNDLSDVTELVSDMQFPMILKPVKPMSSFKTLVVPSPTELAAQLENYQHDLPIVGQEYIAGGDNTLYFSEMLLDNGEVVQNLTGRKVASHPPARGQATIAEIYPNESVAALAEQFVAPYNLSGPVAVEFKMAPDGSFWLIEPTVGRTEFLVELIISAGYNQPYQEFLIALGLSAPSYSELTPSIWFDCERAPLNYVKTCWEQKTLRPFGKKPAFTYFALSDIRPFLKATITLLKRVIFK</sequence>
<feature type="domain" description="ATP-grasp" evidence="2">
    <location>
        <begin position="125"/>
        <end position="323"/>
    </location>
</feature>
<dbReference type="SUPFAM" id="SSF56059">
    <property type="entry name" value="Glutathione synthetase ATP-binding domain-like"/>
    <property type="match status" value="1"/>
</dbReference>
<name>A0A486XTG7_9GAMM</name>
<reference evidence="3" key="1">
    <citation type="submission" date="2019-04" db="EMBL/GenBank/DDBJ databases">
        <authorList>
            <person name="Brambilla D."/>
        </authorList>
    </citation>
    <scope>NUCLEOTIDE SEQUENCE</scope>
    <source>
        <strain evidence="3">BAL1</strain>
    </source>
</reference>
<dbReference type="AlphaFoldDB" id="A0A486XTG7"/>
<dbReference type="EMBL" id="CAAJGR010000118">
    <property type="protein sequence ID" value="VHO04932.1"/>
    <property type="molecule type" value="Genomic_DNA"/>
</dbReference>
<gene>
    <name evidence="3" type="ORF">BAL341_2199</name>
</gene>
<keyword evidence="1" id="KW-0067">ATP-binding</keyword>
<proteinExistence type="predicted"/>
<organism evidence="3">
    <name type="scientific">Rheinheimera sp. BAL341</name>
    <dbReference type="NCBI Taxonomy" id="1708203"/>
    <lineage>
        <taxon>Bacteria</taxon>
        <taxon>Pseudomonadati</taxon>
        <taxon>Pseudomonadota</taxon>
        <taxon>Gammaproteobacteria</taxon>
        <taxon>Chromatiales</taxon>
        <taxon>Chromatiaceae</taxon>
        <taxon>Rheinheimera</taxon>
    </lineage>
</organism>
<evidence type="ECO:0000259" key="2">
    <source>
        <dbReference type="PROSITE" id="PS50975"/>
    </source>
</evidence>
<evidence type="ECO:0000313" key="3">
    <source>
        <dbReference type="EMBL" id="VHO04932.1"/>
    </source>
</evidence>
<dbReference type="Gene3D" id="3.30.470.20">
    <property type="entry name" value="ATP-grasp fold, B domain"/>
    <property type="match status" value="1"/>
</dbReference>
<evidence type="ECO:0000256" key="1">
    <source>
        <dbReference type="PROSITE-ProRule" id="PRU00409"/>
    </source>
</evidence>
<dbReference type="GO" id="GO:0005524">
    <property type="term" value="F:ATP binding"/>
    <property type="evidence" value="ECO:0007669"/>
    <property type="project" value="UniProtKB-UniRule"/>
</dbReference>